<dbReference type="GO" id="GO:0031258">
    <property type="term" value="C:lamellipodium membrane"/>
    <property type="evidence" value="ECO:0007669"/>
    <property type="project" value="UniProtKB-SubCell"/>
</dbReference>
<dbReference type="Ensembl" id="ENSSFAT00005037429.1">
    <property type="protein sequence ID" value="ENSSFAP00005036074.1"/>
    <property type="gene ID" value="ENSSFAG00005014352.1"/>
</dbReference>
<evidence type="ECO:0000256" key="1">
    <source>
        <dbReference type="ARBA" id="ARBA00004341"/>
    </source>
</evidence>
<keyword evidence="3" id="KW-0645">Protease</keyword>
<dbReference type="GO" id="GO:0004252">
    <property type="term" value="F:serine-type endopeptidase activity"/>
    <property type="evidence" value="ECO:0007669"/>
    <property type="project" value="InterPro"/>
</dbReference>
<dbReference type="GO" id="GO:0006508">
    <property type="term" value="P:proteolysis"/>
    <property type="evidence" value="ECO:0007669"/>
    <property type="project" value="UniProtKB-KW"/>
</dbReference>
<comment type="subcellular location">
    <subcellularLocation>
        <location evidence="1">Cell projection</location>
        <location evidence="1">Invadopodium membrane</location>
        <topology evidence="1">Single-pass type II membrane protein</topology>
    </subcellularLocation>
    <subcellularLocation>
        <location evidence="2">Cell projection</location>
        <location evidence="2">Lamellipodium membrane</location>
        <topology evidence="2">Single-pass type II membrane protein</topology>
    </subcellularLocation>
</comment>
<dbReference type="Proteomes" id="UP000472267">
    <property type="component" value="Unassembled WGS sequence"/>
</dbReference>
<dbReference type="SUPFAM" id="SSF82171">
    <property type="entry name" value="DPP6 N-terminal domain-like"/>
    <property type="match status" value="1"/>
</dbReference>
<dbReference type="Pfam" id="PF00326">
    <property type="entry name" value="Peptidase_S9"/>
    <property type="match status" value="1"/>
</dbReference>
<dbReference type="PANTHER" id="PTHR11731:SF205">
    <property type="entry name" value="DIPEPTIDYL PEPTIDASE 4"/>
    <property type="match status" value="1"/>
</dbReference>
<evidence type="ECO:0000313" key="9">
    <source>
        <dbReference type="Proteomes" id="UP000472267"/>
    </source>
</evidence>
<protein>
    <submittedName>
        <fullName evidence="8">Dipeptidyl peptidase 4-like</fullName>
    </submittedName>
</protein>
<gene>
    <name evidence="8" type="primary">LOC115384116</name>
</gene>
<dbReference type="InterPro" id="IPR001375">
    <property type="entry name" value="Peptidase_S9_cat"/>
</dbReference>
<sequence length="555" mass="63327">AQVEKNADDFILSADRKFAALRSNYTKLWRHSFMALYSIYDIENNVYCDFKCVYLHLQAYVWGNNVYVKTSPTAKSEQVTFDGKENLIFNGHPDWVYEEEMFSSNQGLWWSPGGKYVAYIQSNDTLVHTIEYSWYGDEQYPSTVSLPYPKPGTPNPVVKLFVVDTFFLLGVVHRDHYLASVTWATDSRLAVQWLKRLQNHLILQIYNLTESDWVPAQVKLKNHSNLCSSAHLSAFSDVGKLICVCVRVCVCLRWTNGQTQCLTCGFDDDCQSNSAYFSHGASFYLLSCRGPGIPSYHLVDNRNGSGMLPHLVTDSDYFWYLMVLPPGFDESKKYPLLIDVYGGPCSQEVDYVYRTGWATYLASTEKVIVASFDGRGSGYRGDEIMHQIYKRLGTYEVEDQITAAREFIKMGFVDKDNIAIWGWSYGGYVTSMVLGSGSGVFKCGMAVAPVSKWTYYDSIYTERYMQQPSENQEYYDNSTVTGRAKNFHAVKYLLIHGTADDNVHFQQAAEISEALVEEQVDFEAMWYTDRDHGIGGSARLHVYTHMSHFLQRCFA</sequence>
<evidence type="ECO:0000256" key="2">
    <source>
        <dbReference type="ARBA" id="ARBA00004485"/>
    </source>
</evidence>
<dbReference type="InterPro" id="IPR002471">
    <property type="entry name" value="Pept_S9_AS"/>
</dbReference>
<evidence type="ECO:0000313" key="8">
    <source>
        <dbReference type="Ensembl" id="ENSSFAP00005036074.1"/>
    </source>
</evidence>
<keyword evidence="5" id="KW-0325">Glycoprotein</keyword>
<dbReference type="PANTHER" id="PTHR11731">
    <property type="entry name" value="PROTEASE FAMILY S9B,C DIPEPTIDYL-PEPTIDASE IV-RELATED"/>
    <property type="match status" value="1"/>
</dbReference>
<reference evidence="8" key="1">
    <citation type="submission" date="2025-08" db="UniProtKB">
        <authorList>
            <consortium name="Ensembl"/>
        </authorList>
    </citation>
    <scope>IDENTIFICATION</scope>
</reference>
<evidence type="ECO:0000256" key="5">
    <source>
        <dbReference type="ARBA" id="ARBA00023180"/>
    </source>
</evidence>
<dbReference type="Pfam" id="PF00930">
    <property type="entry name" value="DPPIV_N"/>
    <property type="match status" value="1"/>
</dbReference>
<dbReference type="GO" id="GO:0008239">
    <property type="term" value="F:dipeptidyl-peptidase activity"/>
    <property type="evidence" value="ECO:0007669"/>
    <property type="project" value="TreeGrafter"/>
</dbReference>
<keyword evidence="4" id="KW-0378">Hydrolase</keyword>
<name>A0A672I4H9_SALFA</name>
<feature type="domain" description="Peptidase S9 prolyl oligopeptidase catalytic" evidence="6">
    <location>
        <begin position="356"/>
        <end position="554"/>
    </location>
</feature>
<feature type="domain" description="Dipeptidylpeptidase IV N-terminal" evidence="7">
    <location>
        <begin position="13"/>
        <end position="210"/>
    </location>
</feature>
<keyword evidence="9" id="KW-1185">Reference proteome</keyword>
<evidence type="ECO:0000259" key="6">
    <source>
        <dbReference type="Pfam" id="PF00326"/>
    </source>
</evidence>
<dbReference type="FunFam" id="3.40.50.1820:FF:000003">
    <property type="entry name" value="Dipeptidyl peptidase 4"/>
    <property type="match status" value="1"/>
</dbReference>
<dbReference type="InterPro" id="IPR029058">
    <property type="entry name" value="AB_hydrolase_fold"/>
</dbReference>
<evidence type="ECO:0000256" key="4">
    <source>
        <dbReference type="ARBA" id="ARBA00022801"/>
    </source>
</evidence>
<evidence type="ECO:0000256" key="3">
    <source>
        <dbReference type="ARBA" id="ARBA00022670"/>
    </source>
</evidence>
<dbReference type="AlphaFoldDB" id="A0A672I4H9"/>
<evidence type="ECO:0000259" key="7">
    <source>
        <dbReference type="Pfam" id="PF00930"/>
    </source>
</evidence>
<proteinExistence type="predicted"/>
<dbReference type="SUPFAM" id="SSF53474">
    <property type="entry name" value="alpha/beta-Hydrolases"/>
    <property type="match status" value="1"/>
</dbReference>
<dbReference type="Gene3D" id="3.40.50.1820">
    <property type="entry name" value="alpha/beta hydrolase"/>
    <property type="match status" value="1"/>
</dbReference>
<dbReference type="PROSITE" id="PS00708">
    <property type="entry name" value="PRO_ENDOPEP_SER"/>
    <property type="match status" value="1"/>
</dbReference>
<reference evidence="8" key="2">
    <citation type="submission" date="2025-09" db="UniProtKB">
        <authorList>
            <consortium name="Ensembl"/>
        </authorList>
    </citation>
    <scope>IDENTIFICATION</scope>
</reference>
<organism evidence="8 9">
    <name type="scientific">Salarias fasciatus</name>
    <name type="common">Jewelled blenny</name>
    <name type="synonym">Blennius fasciatus</name>
    <dbReference type="NCBI Taxonomy" id="181472"/>
    <lineage>
        <taxon>Eukaryota</taxon>
        <taxon>Metazoa</taxon>
        <taxon>Chordata</taxon>
        <taxon>Craniata</taxon>
        <taxon>Vertebrata</taxon>
        <taxon>Euteleostomi</taxon>
        <taxon>Actinopterygii</taxon>
        <taxon>Neopterygii</taxon>
        <taxon>Teleostei</taxon>
        <taxon>Neoteleostei</taxon>
        <taxon>Acanthomorphata</taxon>
        <taxon>Ovalentaria</taxon>
        <taxon>Blenniimorphae</taxon>
        <taxon>Blenniiformes</taxon>
        <taxon>Blennioidei</taxon>
        <taxon>Blenniidae</taxon>
        <taxon>Salariinae</taxon>
        <taxon>Salarias</taxon>
    </lineage>
</organism>
<dbReference type="InterPro" id="IPR002469">
    <property type="entry name" value="Peptidase_S9B_N"/>
</dbReference>
<dbReference type="Gene3D" id="2.140.10.30">
    <property type="entry name" value="Dipeptidylpeptidase IV, N-terminal domain"/>
    <property type="match status" value="2"/>
</dbReference>
<dbReference type="InterPro" id="IPR050278">
    <property type="entry name" value="Serine_Prot_S9B/DPPIV"/>
</dbReference>
<accession>A0A672I4H9</accession>